<dbReference type="PANTHER" id="PTHR45125:SF40">
    <property type="entry name" value="OS06G0117800 PROTEIN"/>
    <property type="match status" value="1"/>
</dbReference>
<evidence type="ECO:0000313" key="2">
    <source>
        <dbReference type="EMBL" id="PAN30668.1"/>
    </source>
</evidence>
<organism evidence="2">
    <name type="scientific">Panicum hallii</name>
    <dbReference type="NCBI Taxonomy" id="206008"/>
    <lineage>
        <taxon>Eukaryota</taxon>
        <taxon>Viridiplantae</taxon>
        <taxon>Streptophyta</taxon>
        <taxon>Embryophyta</taxon>
        <taxon>Tracheophyta</taxon>
        <taxon>Spermatophyta</taxon>
        <taxon>Magnoliopsida</taxon>
        <taxon>Liliopsida</taxon>
        <taxon>Poales</taxon>
        <taxon>Poaceae</taxon>
        <taxon>PACMAD clade</taxon>
        <taxon>Panicoideae</taxon>
        <taxon>Panicodae</taxon>
        <taxon>Paniceae</taxon>
        <taxon>Panicinae</taxon>
        <taxon>Panicum</taxon>
        <taxon>Panicum sect. Panicum</taxon>
    </lineage>
</organism>
<feature type="region of interest" description="Disordered" evidence="1">
    <location>
        <begin position="107"/>
        <end position="136"/>
    </location>
</feature>
<reference evidence="2" key="1">
    <citation type="submission" date="2018-04" db="EMBL/GenBank/DDBJ databases">
        <title>WGS assembly of Panicum hallii.</title>
        <authorList>
            <person name="Lovell J."/>
            <person name="Jenkins J."/>
            <person name="Lowry D."/>
            <person name="Mamidi S."/>
            <person name="Sreedasyam A."/>
            <person name="Weng X."/>
            <person name="Barry K."/>
            <person name="Bonette J."/>
            <person name="Campitelli B."/>
            <person name="Daum C."/>
            <person name="Gordon S."/>
            <person name="Gould B."/>
            <person name="Lipzen A."/>
            <person name="Macqueen A."/>
            <person name="Palacio-Mejia J."/>
            <person name="Plott C."/>
            <person name="Shakirov E."/>
            <person name="Shu S."/>
            <person name="Yoshinaga Y."/>
            <person name="Zane M."/>
            <person name="Rokhsar D."/>
            <person name="Grimwood J."/>
            <person name="Schmutz J."/>
            <person name="Juenger T."/>
        </authorList>
    </citation>
    <scope>NUCLEOTIDE SEQUENCE [LARGE SCALE GENOMIC DNA]</scope>
    <source>
        <strain evidence="2">FIL2</strain>
    </source>
</reference>
<feature type="region of interest" description="Disordered" evidence="1">
    <location>
        <begin position="1"/>
        <end position="38"/>
    </location>
</feature>
<dbReference type="Gramene" id="PAN30668">
    <property type="protein sequence ID" value="PAN30668"/>
    <property type="gene ID" value="PAHAL_5G351200"/>
</dbReference>
<dbReference type="PANTHER" id="PTHR45125">
    <property type="entry name" value="F21J9.4-RELATED"/>
    <property type="match status" value="1"/>
</dbReference>
<proteinExistence type="predicted"/>
<dbReference type="EMBL" id="CM008050">
    <property type="protein sequence ID" value="PAN30668.1"/>
    <property type="molecule type" value="Genomic_DNA"/>
</dbReference>
<protein>
    <recommendedName>
        <fullName evidence="3">Myb/SANT-like domain-containing protein</fullName>
    </recommendedName>
</protein>
<accession>A0A2S3HVB7</accession>
<feature type="compositionally biased region" description="Polar residues" evidence="1">
    <location>
        <begin position="20"/>
        <end position="31"/>
    </location>
</feature>
<dbReference type="Proteomes" id="UP000243499">
    <property type="component" value="Chromosome 5"/>
</dbReference>
<dbReference type="AlphaFoldDB" id="A0A2S3HVB7"/>
<evidence type="ECO:0008006" key="3">
    <source>
        <dbReference type="Google" id="ProtNLM"/>
    </source>
</evidence>
<sequence>MGRERTGNLAGLGHTRHFSRTQPSPGTSRGNQRAVDTARQDLRRRGSVGDEMDNQFNTQEWTLPMSSTMKELEKYNLTGAFTGSMHNMDVPIEPVSPAAIASFHHQPTEDPEVQEVDRSQVSNNKGKKKVAQRGKSFSKEEDRALCSAFLHVSTDAIIGTNQTAAGYYARMHQHFKENVEVSCKRTQVSIENRWTTIQKAVNKFCGFYAAIERRNKSGKNE</sequence>
<name>A0A2S3HVB7_9POAL</name>
<evidence type="ECO:0000256" key="1">
    <source>
        <dbReference type="SAM" id="MobiDB-lite"/>
    </source>
</evidence>
<gene>
    <name evidence="2" type="ORF">PAHAL_5G351200</name>
</gene>